<evidence type="ECO:0000259" key="1">
    <source>
        <dbReference type="PROSITE" id="PS51819"/>
    </source>
</evidence>
<evidence type="ECO:0000313" key="3">
    <source>
        <dbReference type="Proteomes" id="UP001500282"/>
    </source>
</evidence>
<dbReference type="PANTHER" id="PTHR33993">
    <property type="entry name" value="GLYOXALASE-RELATED"/>
    <property type="match status" value="1"/>
</dbReference>
<dbReference type="SUPFAM" id="SSF54593">
    <property type="entry name" value="Glyoxalase/Bleomycin resistance protein/Dihydroxybiphenyl dioxygenase"/>
    <property type="match status" value="1"/>
</dbReference>
<dbReference type="Pfam" id="PF00903">
    <property type="entry name" value="Glyoxalase"/>
    <property type="match status" value="1"/>
</dbReference>
<dbReference type="Proteomes" id="UP001500282">
    <property type="component" value="Unassembled WGS sequence"/>
</dbReference>
<dbReference type="InterPro" id="IPR052164">
    <property type="entry name" value="Anthracycline_SecMetBiosynth"/>
</dbReference>
<dbReference type="InterPro" id="IPR004360">
    <property type="entry name" value="Glyas_Fos-R_dOase_dom"/>
</dbReference>
<protein>
    <recommendedName>
        <fullName evidence="1">VOC domain-containing protein</fullName>
    </recommendedName>
</protein>
<dbReference type="EMBL" id="BAAAIH010000060">
    <property type="protein sequence ID" value="GAA1295660.1"/>
    <property type="molecule type" value="Genomic_DNA"/>
</dbReference>
<dbReference type="Gene3D" id="3.10.180.10">
    <property type="entry name" value="2,3-Dihydroxybiphenyl 1,2-Dioxygenase, domain 1"/>
    <property type="match status" value="1"/>
</dbReference>
<evidence type="ECO:0000313" key="2">
    <source>
        <dbReference type="EMBL" id="GAA1295660.1"/>
    </source>
</evidence>
<keyword evidence="3" id="KW-1185">Reference proteome</keyword>
<dbReference type="InterPro" id="IPR037523">
    <property type="entry name" value="VOC_core"/>
</dbReference>
<feature type="domain" description="VOC" evidence="1">
    <location>
        <begin position="34"/>
        <end position="143"/>
    </location>
</feature>
<comment type="caution">
    <text evidence="2">The sequence shown here is derived from an EMBL/GenBank/DDBJ whole genome shotgun (WGS) entry which is preliminary data.</text>
</comment>
<name>A0ABN1XH81_9ACTN</name>
<dbReference type="InterPro" id="IPR029068">
    <property type="entry name" value="Glyas_Bleomycin-R_OHBP_Dase"/>
</dbReference>
<reference evidence="2 3" key="1">
    <citation type="journal article" date="2019" name="Int. J. Syst. Evol. Microbiol.">
        <title>The Global Catalogue of Microorganisms (GCM) 10K type strain sequencing project: providing services to taxonomists for standard genome sequencing and annotation.</title>
        <authorList>
            <consortium name="The Broad Institute Genomics Platform"/>
            <consortium name="The Broad Institute Genome Sequencing Center for Infectious Disease"/>
            <person name="Wu L."/>
            <person name="Ma J."/>
        </authorList>
    </citation>
    <scope>NUCLEOTIDE SEQUENCE [LARGE SCALE GENOMIC DNA]</scope>
    <source>
        <strain evidence="2 3">JCM 11448</strain>
    </source>
</reference>
<accession>A0ABN1XH81</accession>
<gene>
    <name evidence="2" type="ORF">GCM10009579_73020</name>
</gene>
<proteinExistence type="predicted"/>
<dbReference type="PROSITE" id="PS51819">
    <property type="entry name" value="VOC"/>
    <property type="match status" value="1"/>
</dbReference>
<sequence>MVHPRAARDVVEPSARAVLRGRPVSDSAEIDLVKIGNVLHPVADIDAAVRFYADTFGLATKFVDGDRYAALDAGGTTLALTGPAEDVTGGVPAASFKVPDVTSALTALVQGGGSVVREPEQGPHEVRAVARDPWGNTVVIYGPR</sequence>
<organism evidence="2 3">
    <name type="scientific">Streptomyces javensis</name>
    <dbReference type="NCBI Taxonomy" id="114698"/>
    <lineage>
        <taxon>Bacteria</taxon>
        <taxon>Bacillati</taxon>
        <taxon>Actinomycetota</taxon>
        <taxon>Actinomycetes</taxon>
        <taxon>Kitasatosporales</taxon>
        <taxon>Streptomycetaceae</taxon>
        <taxon>Streptomyces</taxon>
        <taxon>Streptomyces violaceusniger group</taxon>
    </lineage>
</organism>